<evidence type="ECO:0000313" key="5">
    <source>
        <dbReference type="Proteomes" id="UP001341281"/>
    </source>
</evidence>
<dbReference type="Proteomes" id="UP001341281">
    <property type="component" value="Chromosome 09"/>
</dbReference>
<evidence type="ECO:0000259" key="3">
    <source>
        <dbReference type="Pfam" id="PF13968"/>
    </source>
</evidence>
<keyword evidence="5" id="KW-1185">Reference proteome</keyword>
<feature type="transmembrane region" description="Helical" evidence="2">
    <location>
        <begin position="33"/>
        <end position="54"/>
    </location>
</feature>
<gene>
    <name evidence="4" type="ORF">U9M48_040885</name>
</gene>
<organism evidence="4 5">
    <name type="scientific">Paspalum notatum var. saurae</name>
    <dbReference type="NCBI Taxonomy" id="547442"/>
    <lineage>
        <taxon>Eukaryota</taxon>
        <taxon>Viridiplantae</taxon>
        <taxon>Streptophyta</taxon>
        <taxon>Embryophyta</taxon>
        <taxon>Tracheophyta</taxon>
        <taxon>Spermatophyta</taxon>
        <taxon>Magnoliopsida</taxon>
        <taxon>Liliopsida</taxon>
        <taxon>Poales</taxon>
        <taxon>Poaceae</taxon>
        <taxon>PACMAD clade</taxon>
        <taxon>Panicoideae</taxon>
        <taxon>Andropogonodae</taxon>
        <taxon>Paspaleae</taxon>
        <taxon>Paspalinae</taxon>
        <taxon>Paspalum</taxon>
    </lineage>
</organism>
<evidence type="ECO:0000256" key="1">
    <source>
        <dbReference type="SAM" id="MobiDB-lite"/>
    </source>
</evidence>
<dbReference type="AlphaFoldDB" id="A0AAQ3XE90"/>
<dbReference type="Pfam" id="PF13968">
    <property type="entry name" value="DUF4220"/>
    <property type="match status" value="1"/>
</dbReference>
<keyword evidence="2" id="KW-0472">Membrane</keyword>
<keyword evidence="2" id="KW-1133">Transmembrane helix</keyword>
<feature type="region of interest" description="Disordered" evidence="1">
    <location>
        <begin position="570"/>
        <end position="609"/>
    </location>
</feature>
<sequence>MRPIRSGEEVGGRNLVEKQSLAAIHEAWNLWEIHSLMLVSLFLQVFLFFTAGLWRRKTPRILCTVFWLAYLSADAVAIFVLGHLAIHASEPGHQLMSFWAPSVLVRLREIFGHRGPWPLSAPPCFRPCSVLNLFTQVAIAGYIVAKASWHNRLLSSAMVLVFVSGCFKYGERTLCLFQANPTFIRSAFQGDLSEMLAALQSRKTSGDLSEMLAALRSRKMSGDERSKEFMRRRYELMLQGSTSTGDGWGTRRDELFLDVPPNMENSILAVDSLPDLLLDKFQSSAGRYGAYVSVGASLCCSRSPKRAISSIPAELMSVSYILLIGAVALDMSAVIIFFLSICIPSSIWRRKQWSEELRQYNMIRRHVVQDTTGILSSIQQWIGRHLGDRGVGLLDLTHVPITQPITALILDNLLLHGTRKEWHAASSRGQLAVQNWKQRHQNHSASESIAQALANTISSVADFPTSVLMWHLATDICYYYSGDADSTTNNHSNQEKEEEEEENKVVSRQISNYIMYPVFKCGVKLTPNSQHLHNKTHDEIRETLSDPQQQQRRHVTGGEKAAFMKIFEAKKKEGEDEEQYHSTFDGITTQEKHEEPAASNGNNPAENHV</sequence>
<name>A0AAQ3XE90_PASNO</name>
<feature type="domain" description="DUF4220" evidence="3">
    <location>
        <begin position="67"/>
        <end position="195"/>
    </location>
</feature>
<feature type="transmembrane region" description="Helical" evidence="2">
    <location>
        <begin position="61"/>
        <end position="86"/>
    </location>
</feature>
<evidence type="ECO:0000313" key="4">
    <source>
        <dbReference type="EMBL" id="WVZ95080.1"/>
    </source>
</evidence>
<reference evidence="4 5" key="1">
    <citation type="submission" date="2024-02" db="EMBL/GenBank/DDBJ databases">
        <title>High-quality chromosome-scale genome assembly of Pensacola bahiagrass (Paspalum notatum Flugge var. saurae).</title>
        <authorList>
            <person name="Vega J.M."/>
            <person name="Podio M."/>
            <person name="Orjuela J."/>
            <person name="Siena L.A."/>
            <person name="Pessino S.C."/>
            <person name="Combes M.C."/>
            <person name="Mariac C."/>
            <person name="Albertini E."/>
            <person name="Pupilli F."/>
            <person name="Ortiz J.P.A."/>
            <person name="Leblanc O."/>
        </authorList>
    </citation>
    <scope>NUCLEOTIDE SEQUENCE [LARGE SCALE GENOMIC DNA]</scope>
    <source>
        <strain evidence="4">R1</strain>
        <tissue evidence="4">Leaf</tissue>
    </source>
</reference>
<proteinExistence type="predicted"/>
<dbReference type="EMBL" id="CP144753">
    <property type="protein sequence ID" value="WVZ95080.1"/>
    <property type="molecule type" value="Genomic_DNA"/>
</dbReference>
<feature type="compositionally biased region" description="Polar residues" evidence="1">
    <location>
        <begin position="599"/>
        <end position="609"/>
    </location>
</feature>
<evidence type="ECO:0000256" key="2">
    <source>
        <dbReference type="SAM" id="Phobius"/>
    </source>
</evidence>
<accession>A0AAQ3XE90</accession>
<keyword evidence="2" id="KW-0812">Transmembrane</keyword>
<dbReference type="PANTHER" id="PTHR31325">
    <property type="entry name" value="OS01G0798800 PROTEIN-RELATED"/>
    <property type="match status" value="1"/>
</dbReference>
<protein>
    <recommendedName>
        <fullName evidence="3">DUF4220 domain-containing protein</fullName>
    </recommendedName>
</protein>
<feature type="transmembrane region" description="Helical" evidence="2">
    <location>
        <begin position="320"/>
        <end position="343"/>
    </location>
</feature>
<dbReference type="InterPro" id="IPR025315">
    <property type="entry name" value="DUF4220"/>
</dbReference>